<feature type="compositionally biased region" description="Basic and acidic residues" evidence="3">
    <location>
        <begin position="407"/>
        <end position="417"/>
    </location>
</feature>
<dbReference type="PANTHER" id="PTHR47775">
    <property type="entry name" value="BUD SITE SELECTION PROTEIN 14"/>
    <property type="match status" value="1"/>
</dbReference>
<organism evidence="5 6">
    <name type="scientific">Erysiphe pulchra</name>
    <dbReference type="NCBI Taxonomy" id="225359"/>
    <lineage>
        <taxon>Eukaryota</taxon>
        <taxon>Fungi</taxon>
        <taxon>Dikarya</taxon>
        <taxon>Ascomycota</taxon>
        <taxon>Pezizomycotina</taxon>
        <taxon>Leotiomycetes</taxon>
        <taxon>Erysiphales</taxon>
        <taxon>Erysiphaceae</taxon>
        <taxon>Erysiphe</taxon>
    </lineage>
</organism>
<evidence type="ECO:0000256" key="3">
    <source>
        <dbReference type="SAM" id="MobiDB-lite"/>
    </source>
</evidence>
<reference evidence="5 6" key="1">
    <citation type="submission" date="2017-10" db="EMBL/GenBank/DDBJ databases">
        <title>Development of genomic resources for the powdery mildew, Erysiphe pulchra.</title>
        <authorList>
            <person name="Wadl P.A."/>
            <person name="Mack B.M."/>
            <person name="Moore G."/>
            <person name="Beltz S.B."/>
        </authorList>
    </citation>
    <scope>NUCLEOTIDE SEQUENCE [LARGE SCALE GENOMIC DNA]</scope>
    <source>
        <strain evidence="5">Cflorida</strain>
    </source>
</reference>
<dbReference type="InterPro" id="IPR053039">
    <property type="entry name" value="Polarity_Bud-Selection_Reg"/>
</dbReference>
<dbReference type="OrthoDB" id="196165at2759"/>
<keyword evidence="6" id="KW-1185">Reference proteome</keyword>
<feature type="compositionally biased region" description="Polar residues" evidence="3">
    <location>
        <begin position="393"/>
        <end position="406"/>
    </location>
</feature>
<feature type="domain" description="SH3" evidence="4">
    <location>
        <begin position="86"/>
        <end position="147"/>
    </location>
</feature>
<dbReference type="PANTHER" id="PTHR47775:SF1">
    <property type="entry name" value="BUD SITE SELECTION PROTEIN 14"/>
    <property type="match status" value="1"/>
</dbReference>
<evidence type="ECO:0000259" key="4">
    <source>
        <dbReference type="PROSITE" id="PS50002"/>
    </source>
</evidence>
<dbReference type="SUPFAM" id="SSF50044">
    <property type="entry name" value="SH3-domain"/>
    <property type="match status" value="1"/>
</dbReference>
<dbReference type="GO" id="GO:0051286">
    <property type="term" value="C:cell tip"/>
    <property type="evidence" value="ECO:0007669"/>
    <property type="project" value="TreeGrafter"/>
</dbReference>
<feature type="compositionally biased region" description="Basic and acidic residues" evidence="3">
    <location>
        <begin position="443"/>
        <end position="454"/>
    </location>
</feature>
<feature type="compositionally biased region" description="Polar residues" evidence="3">
    <location>
        <begin position="10"/>
        <end position="48"/>
    </location>
</feature>
<dbReference type="AlphaFoldDB" id="A0A2S4PLJ6"/>
<evidence type="ECO:0000313" key="6">
    <source>
        <dbReference type="Proteomes" id="UP000237438"/>
    </source>
</evidence>
<feature type="region of interest" description="Disordered" evidence="3">
    <location>
        <begin position="1"/>
        <end position="79"/>
    </location>
</feature>
<sequence length="688" mass="76818">MNREWDDGESQPSRNQIDTDTSNKTFASQNNRKSIHGNISSEDSSPDQVGSMGEDDEAKNGEVDDGNDDDMLDKISSSPSIEDEDIDFEFVYALHTFIATIEGQANATKGDTMVLLDDSNSYWWLVRVVKDSSIGYLPAEHIETPTERLARLNKHRNVDLTSTMLGDQPDRYKTPLIKAFRKRSTKTVVFTDPTYFEASENDYTTEEDEEDEEYFGHMIQRDQVNDSNEKERDIDENISIEPLKISSDANEAGMDEMERDGSPTSYGINNSVTNGESQDGRSVTKPRSGTLRNAEPIFPDDSVETRKITLTPDLLRDDSSPTAVRVSNELREIKRPSQERLERDSSDKVRDKKDRKDKKDKEKKSGMLSGLFKRKDRKNKSIDEDIEEMLGINQANESLEISPVQSKESDRITDDQSVRSQDIQAPTTRLQKQSSFENSLARDASRSRESKDSESNNLTSKESTIDVKSPQSISSSQSITVIDAIPEKDEEEEFTNEGEMNDFVVSPLVNTVSKSRTESNTDSKPIKLKQAKSPVELDDFGSSQDTTNDLSTQVDGISEFHLQDNSANKSLVQSLPSMVAISIQEDPSSPDSTASPESTTVEGSTAKTGAGSSTTQATTNFTWSDNNLRSFFDDEADVKDLLIVIYDNTGVVPAGPEHPITGKLFKEESIKLTDIANRLDHMLEDWLS</sequence>
<gene>
    <name evidence="5" type="ORF">EPUL_005016</name>
</gene>
<feature type="region of interest" description="Disordered" evidence="3">
    <location>
        <begin position="584"/>
        <end position="619"/>
    </location>
</feature>
<comment type="caution">
    <text evidence="5">The sequence shown here is derived from an EMBL/GenBank/DDBJ whole genome shotgun (WGS) entry which is preliminary data.</text>
</comment>
<evidence type="ECO:0000256" key="1">
    <source>
        <dbReference type="ARBA" id="ARBA00022443"/>
    </source>
</evidence>
<feature type="compositionally biased region" description="Basic and acidic residues" evidence="3">
    <location>
        <begin position="515"/>
        <end position="525"/>
    </location>
</feature>
<dbReference type="InterPro" id="IPR036028">
    <property type="entry name" value="SH3-like_dom_sf"/>
</dbReference>
<feature type="compositionally biased region" description="Polar residues" evidence="3">
    <location>
        <begin position="541"/>
        <end position="550"/>
    </location>
</feature>
<dbReference type="Proteomes" id="UP000237438">
    <property type="component" value="Unassembled WGS sequence"/>
</dbReference>
<feature type="compositionally biased region" description="Low complexity" evidence="3">
    <location>
        <begin position="603"/>
        <end position="619"/>
    </location>
</feature>
<evidence type="ECO:0000256" key="2">
    <source>
        <dbReference type="PROSITE-ProRule" id="PRU00192"/>
    </source>
</evidence>
<feature type="compositionally biased region" description="Polar residues" evidence="3">
    <location>
        <begin position="418"/>
        <end position="438"/>
    </location>
</feature>
<feature type="compositionally biased region" description="Acidic residues" evidence="3">
    <location>
        <begin position="488"/>
        <end position="500"/>
    </location>
</feature>
<dbReference type="EMBL" id="PEDP01002133">
    <property type="protein sequence ID" value="POS82894.1"/>
    <property type="molecule type" value="Genomic_DNA"/>
</dbReference>
<feature type="region of interest" description="Disordered" evidence="3">
    <location>
        <begin position="254"/>
        <end position="500"/>
    </location>
</feature>
<dbReference type="SMART" id="SM00326">
    <property type="entry name" value="SH3"/>
    <property type="match status" value="1"/>
</dbReference>
<dbReference type="GO" id="GO:0008104">
    <property type="term" value="P:intracellular protein localization"/>
    <property type="evidence" value="ECO:0007669"/>
    <property type="project" value="TreeGrafter"/>
</dbReference>
<feature type="non-terminal residue" evidence="5">
    <location>
        <position position="688"/>
    </location>
</feature>
<feature type="compositionally biased region" description="Polar residues" evidence="3">
    <location>
        <begin position="262"/>
        <end position="291"/>
    </location>
</feature>
<proteinExistence type="predicted"/>
<dbReference type="Gene3D" id="2.30.30.40">
    <property type="entry name" value="SH3 Domains"/>
    <property type="match status" value="1"/>
</dbReference>
<feature type="compositionally biased region" description="Low complexity" evidence="3">
    <location>
        <begin position="469"/>
        <end position="479"/>
    </location>
</feature>
<feature type="compositionally biased region" description="Basic and acidic residues" evidence="3">
    <location>
        <begin position="328"/>
        <end position="365"/>
    </location>
</feature>
<dbReference type="GO" id="GO:0015630">
    <property type="term" value="C:microtubule cytoskeleton"/>
    <property type="evidence" value="ECO:0007669"/>
    <property type="project" value="TreeGrafter"/>
</dbReference>
<feature type="compositionally biased region" description="Acidic residues" evidence="3">
    <location>
        <begin position="53"/>
        <end position="71"/>
    </location>
</feature>
<feature type="compositionally biased region" description="Polar residues" evidence="3">
    <location>
        <begin position="585"/>
        <end position="602"/>
    </location>
</feature>
<name>A0A2S4PLJ6_9PEZI</name>
<evidence type="ECO:0000313" key="5">
    <source>
        <dbReference type="EMBL" id="POS82894.1"/>
    </source>
</evidence>
<feature type="region of interest" description="Disordered" evidence="3">
    <location>
        <begin position="513"/>
        <end position="550"/>
    </location>
</feature>
<dbReference type="STRING" id="225359.A0A2S4PLJ6"/>
<dbReference type="InterPro" id="IPR001452">
    <property type="entry name" value="SH3_domain"/>
</dbReference>
<dbReference type="FunFam" id="2.30.30.40:FF:000035">
    <property type="entry name" value="SH3 domain containing protein"/>
    <property type="match status" value="1"/>
</dbReference>
<dbReference type="GO" id="GO:0030950">
    <property type="term" value="P:establishment or maintenance of actin cytoskeleton polarity"/>
    <property type="evidence" value="ECO:0007669"/>
    <property type="project" value="TreeGrafter"/>
</dbReference>
<keyword evidence="1 2" id="KW-0728">SH3 domain</keyword>
<dbReference type="PROSITE" id="PS50002">
    <property type="entry name" value="SH3"/>
    <property type="match status" value="1"/>
</dbReference>
<protein>
    <recommendedName>
        <fullName evidence="4">SH3 domain-containing protein</fullName>
    </recommendedName>
</protein>
<accession>A0A2S4PLJ6</accession>